<accession>A0AAW1VSV0</accession>
<dbReference type="PANTHER" id="PTHR33143:SF3">
    <property type="entry name" value="VQ MOTIF-CONTAINING PROTEIN 17-RELATED"/>
    <property type="match status" value="1"/>
</dbReference>
<organism evidence="3 4">
    <name type="scientific">Rubus argutus</name>
    <name type="common">Southern blackberry</name>
    <dbReference type="NCBI Taxonomy" id="59490"/>
    <lineage>
        <taxon>Eukaryota</taxon>
        <taxon>Viridiplantae</taxon>
        <taxon>Streptophyta</taxon>
        <taxon>Embryophyta</taxon>
        <taxon>Tracheophyta</taxon>
        <taxon>Spermatophyta</taxon>
        <taxon>Magnoliopsida</taxon>
        <taxon>eudicotyledons</taxon>
        <taxon>Gunneridae</taxon>
        <taxon>Pentapetalae</taxon>
        <taxon>rosids</taxon>
        <taxon>fabids</taxon>
        <taxon>Rosales</taxon>
        <taxon>Rosaceae</taxon>
        <taxon>Rosoideae</taxon>
        <taxon>Rosoideae incertae sedis</taxon>
        <taxon>Rubus</taxon>
    </lineage>
</organism>
<dbReference type="Pfam" id="PF05678">
    <property type="entry name" value="VQ"/>
    <property type="match status" value="1"/>
</dbReference>
<dbReference type="AlphaFoldDB" id="A0AAW1VSV0"/>
<feature type="region of interest" description="Disordered" evidence="1">
    <location>
        <begin position="1"/>
        <end position="31"/>
    </location>
</feature>
<evidence type="ECO:0000313" key="4">
    <source>
        <dbReference type="Proteomes" id="UP001457282"/>
    </source>
</evidence>
<dbReference type="InterPro" id="IPR039607">
    <property type="entry name" value="VQ_8/17/18/20/21/25"/>
</dbReference>
<dbReference type="InterPro" id="IPR008889">
    <property type="entry name" value="VQ"/>
</dbReference>
<evidence type="ECO:0000256" key="1">
    <source>
        <dbReference type="SAM" id="MobiDB-lite"/>
    </source>
</evidence>
<dbReference type="EMBL" id="JBEDUW010000007">
    <property type="protein sequence ID" value="KAK9909968.1"/>
    <property type="molecule type" value="Genomic_DNA"/>
</dbReference>
<comment type="caution">
    <text evidence="3">The sequence shown here is derived from an EMBL/GenBank/DDBJ whole genome shotgun (WGS) entry which is preliminary data.</text>
</comment>
<dbReference type="Proteomes" id="UP001457282">
    <property type="component" value="Unassembled WGS sequence"/>
</dbReference>
<dbReference type="GO" id="GO:0005634">
    <property type="term" value="C:nucleus"/>
    <property type="evidence" value="ECO:0007669"/>
    <property type="project" value="TreeGrafter"/>
</dbReference>
<reference evidence="3 4" key="1">
    <citation type="journal article" date="2023" name="G3 (Bethesda)">
        <title>A chromosome-length genome assembly and annotation of blackberry (Rubus argutus, cv. 'Hillquist').</title>
        <authorList>
            <person name="Bruna T."/>
            <person name="Aryal R."/>
            <person name="Dudchenko O."/>
            <person name="Sargent D.J."/>
            <person name="Mead D."/>
            <person name="Buti M."/>
            <person name="Cavallini A."/>
            <person name="Hytonen T."/>
            <person name="Andres J."/>
            <person name="Pham M."/>
            <person name="Weisz D."/>
            <person name="Mascagni F."/>
            <person name="Usai G."/>
            <person name="Natali L."/>
            <person name="Bassil N."/>
            <person name="Fernandez G.E."/>
            <person name="Lomsadze A."/>
            <person name="Armour M."/>
            <person name="Olukolu B."/>
            <person name="Poorten T."/>
            <person name="Britton C."/>
            <person name="Davik J."/>
            <person name="Ashrafi H."/>
            <person name="Aiden E.L."/>
            <person name="Borodovsky M."/>
            <person name="Worthington M."/>
        </authorList>
    </citation>
    <scope>NUCLEOTIDE SEQUENCE [LARGE SCALE GENOMIC DNA]</scope>
    <source>
        <strain evidence="3">PI 553951</strain>
    </source>
</reference>
<feature type="domain" description="VQ" evidence="2">
    <location>
        <begin position="44"/>
        <end position="69"/>
    </location>
</feature>
<protein>
    <recommendedName>
        <fullName evidence="2">VQ domain-containing protein</fullName>
    </recommendedName>
</protein>
<gene>
    <name evidence="3" type="ORF">M0R45_033946</name>
</gene>
<keyword evidence="4" id="KW-1185">Reference proteome</keyword>
<evidence type="ECO:0000313" key="3">
    <source>
        <dbReference type="EMBL" id="KAK9909968.1"/>
    </source>
</evidence>
<evidence type="ECO:0000259" key="2">
    <source>
        <dbReference type="Pfam" id="PF05678"/>
    </source>
</evidence>
<sequence length="147" mass="16430">MRPQYSCAGRSSSASSKLGMHKDSHLISKTTPSKPNVRIIHVFAPEIIKTDVANFRDLVQNLTGKPAVPTALPEPNHKVKSSTRSVLQRKKMENSMQIIRGERDRVKEEIQDDMMWRSSSSATAGDHDKTNGFLDGFIEEFSEFPAS</sequence>
<feature type="region of interest" description="Disordered" evidence="1">
    <location>
        <begin position="68"/>
        <end position="88"/>
    </location>
</feature>
<name>A0AAW1VSV0_RUBAR</name>
<proteinExistence type="predicted"/>
<dbReference type="PANTHER" id="PTHR33143">
    <property type="entry name" value="F16F4.1 PROTEIN-RELATED"/>
    <property type="match status" value="1"/>
</dbReference>